<dbReference type="NCBIfam" id="TIGR00644">
    <property type="entry name" value="recJ"/>
    <property type="match status" value="1"/>
</dbReference>
<dbReference type="AlphaFoldDB" id="A0A915U5H2"/>
<dbReference type="InterPro" id="IPR041122">
    <property type="entry name" value="RecJ_OB"/>
</dbReference>
<evidence type="ECO:0000313" key="10">
    <source>
        <dbReference type="Proteomes" id="UP001063350"/>
    </source>
</evidence>
<feature type="domain" description="DHHA1" evidence="7">
    <location>
        <begin position="364"/>
        <end position="461"/>
    </location>
</feature>
<dbReference type="PANTHER" id="PTHR30255">
    <property type="entry name" value="SINGLE-STRANDED-DNA-SPECIFIC EXONUCLEASE RECJ"/>
    <property type="match status" value="1"/>
</dbReference>
<dbReference type="EMBL" id="AP024233">
    <property type="protein sequence ID" value="BCO09082.1"/>
    <property type="molecule type" value="Genomic_DNA"/>
</dbReference>
<evidence type="ECO:0000256" key="2">
    <source>
        <dbReference type="ARBA" id="ARBA00019841"/>
    </source>
</evidence>
<comment type="similarity">
    <text evidence="1">Belongs to the RecJ family.</text>
</comment>
<feature type="domain" description="DDH" evidence="6">
    <location>
        <begin position="86"/>
        <end position="245"/>
    </location>
</feature>
<dbReference type="SUPFAM" id="SSF64182">
    <property type="entry name" value="DHH phosphoesterases"/>
    <property type="match status" value="1"/>
</dbReference>
<dbReference type="Proteomes" id="UP001063350">
    <property type="component" value="Chromosome"/>
</dbReference>
<gene>
    <name evidence="9" type="primary">recJ</name>
    <name evidence="9" type="ORF">GF1_14580</name>
</gene>
<proteinExistence type="inferred from homology"/>
<dbReference type="GO" id="GO:0006310">
    <property type="term" value="P:DNA recombination"/>
    <property type="evidence" value="ECO:0007669"/>
    <property type="project" value="InterPro"/>
</dbReference>
<evidence type="ECO:0000256" key="3">
    <source>
        <dbReference type="ARBA" id="ARBA00022722"/>
    </source>
</evidence>
<evidence type="ECO:0000256" key="4">
    <source>
        <dbReference type="ARBA" id="ARBA00022801"/>
    </source>
</evidence>
<evidence type="ECO:0000256" key="5">
    <source>
        <dbReference type="ARBA" id="ARBA00022839"/>
    </source>
</evidence>
<dbReference type="RefSeq" id="WP_267928955.1">
    <property type="nucleotide sequence ID" value="NZ_AP024233.1"/>
</dbReference>
<dbReference type="PANTHER" id="PTHR30255:SF2">
    <property type="entry name" value="SINGLE-STRANDED-DNA-SPECIFIC EXONUCLEASE RECJ"/>
    <property type="match status" value="1"/>
</dbReference>
<accession>A0A915U5H2</accession>
<sequence length="582" mass="64948">MNPTKTVSVLQPVRTSHDLRTHQKLAEKLGIPLPLATLLCQRGLCEAEEAARFLHPQLAQLPPPEKMQDMDRAVDQIMRAFQERQQVIVHGDYDVDGISATVLLVSFLKTLDMDVRWHIPNRLVEGYGLHRDVIGSLAAQVRMPALLITVDCGVAAVEEVAYARQLGFNVVVTDHHLPTETLPPAEALLNPRRKDCGFPFPALSGVGVAFYLAWGIRNRLIREGFWSRESAPNLKRYLDLVALGTVADVMPMLETNRILVRAGLEVLTERARPGIWALCEQAGLSEGRIRAEDIGYRLAPRINAAGRLGKPELAIRLLLCQEADEALEIAASLEQANLERRTIEGRSTDDALEKARDLVVAGKRGLVVYGADYHPGIVGIVASRVVDAFGLPTIILTRDTGESTGILKGSGRSLEGLNLCDILKRCGKHLMQYGGHAMAAGLTLEESRLQEFTEMFSRLCAEIVSGDREGRVVYDYQAKSAEIFSRQFIQTYEWLEPFGEGNPEPVFLLDRLRLLQPEILKEHLRFRIKLNNTIYRGIGFGMAPKLSQARSRSVRLAFRLKRSVYRGEERIELHAVHIEPTD</sequence>
<evidence type="ECO:0000256" key="1">
    <source>
        <dbReference type="ARBA" id="ARBA00005915"/>
    </source>
</evidence>
<dbReference type="InterPro" id="IPR004610">
    <property type="entry name" value="RecJ"/>
</dbReference>
<dbReference type="InterPro" id="IPR038763">
    <property type="entry name" value="DHH_sf"/>
</dbReference>
<reference evidence="9" key="1">
    <citation type="submission" date="2020-12" db="EMBL/GenBank/DDBJ databases">
        <title>Desulfobium dissulfuricans gen. nov., sp. nov., a novel mesophilic, sulfate-reducing bacterium isolated from a deep-sea hydrothermal vent.</title>
        <authorList>
            <person name="Hashimoto Y."/>
            <person name="Tame A."/>
            <person name="Sawayama S."/>
            <person name="Miyazaki J."/>
            <person name="Takai K."/>
            <person name="Nakagawa S."/>
        </authorList>
    </citation>
    <scope>NUCLEOTIDE SEQUENCE</scope>
    <source>
        <strain evidence="9">GF1</strain>
    </source>
</reference>
<dbReference type="KEGG" id="ddu:GF1_14580"/>
<dbReference type="GO" id="GO:0003676">
    <property type="term" value="F:nucleic acid binding"/>
    <property type="evidence" value="ECO:0007669"/>
    <property type="project" value="InterPro"/>
</dbReference>
<feature type="domain" description="RecJ OB" evidence="8">
    <location>
        <begin position="477"/>
        <end position="575"/>
    </location>
</feature>
<keyword evidence="4" id="KW-0378">Hydrolase</keyword>
<dbReference type="Pfam" id="PF01368">
    <property type="entry name" value="DHH"/>
    <property type="match status" value="1"/>
</dbReference>
<dbReference type="InterPro" id="IPR051673">
    <property type="entry name" value="SSDNA_exonuclease_RecJ"/>
</dbReference>
<keyword evidence="5 9" id="KW-0269">Exonuclease</keyword>
<dbReference type="InterPro" id="IPR001667">
    <property type="entry name" value="DDH_dom"/>
</dbReference>
<dbReference type="Pfam" id="PF17768">
    <property type="entry name" value="RecJ_OB"/>
    <property type="match status" value="1"/>
</dbReference>
<evidence type="ECO:0000259" key="6">
    <source>
        <dbReference type="Pfam" id="PF01368"/>
    </source>
</evidence>
<dbReference type="GO" id="GO:0006281">
    <property type="term" value="P:DNA repair"/>
    <property type="evidence" value="ECO:0007669"/>
    <property type="project" value="InterPro"/>
</dbReference>
<dbReference type="Pfam" id="PF02272">
    <property type="entry name" value="DHHA1"/>
    <property type="match status" value="1"/>
</dbReference>
<protein>
    <recommendedName>
        <fullName evidence="2">Single-stranded-DNA-specific exonuclease RecJ</fullName>
    </recommendedName>
</protein>
<dbReference type="InterPro" id="IPR003156">
    <property type="entry name" value="DHHA1_dom"/>
</dbReference>
<keyword evidence="10" id="KW-1185">Reference proteome</keyword>
<organism evidence="9 10">
    <name type="scientific">Desulfolithobacter dissulfuricans</name>
    <dbReference type="NCBI Taxonomy" id="2795293"/>
    <lineage>
        <taxon>Bacteria</taxon>
        <taxon>Pseudomonadati</taxon>
        <taxon>Thermodesulfobacteriota</taxon>
        <taxon>Desulfobulbia</taxon>
        <taxon>Desulfobulbales</taxon>
        <taxon>Desulfobulbaceae</taxon>
        <taxon>Desulfolithobacter</taxon>
    </lineage>
</organism>
<dbReference type="GO" id="GO:0008409">
    <property type="term" value="F:5'-3' exonuclease activity"/>
    <property type="evidence" value="ECO:0007669"/>
    <property type="project" value="InterPro"/>
</dbReference>
<name>A0A915U5H2_9BACT</name>
<keyword evidence="3" id="KW-0540">Nuclease</keyword>
<evidence type="ECO:0000259" key="8">
    <source>
        <dbReference type="Pfam" id="PF17768"/>
    </source>
</evidence>
<evidence type="ECO:0000313" key="9">
    <source>
        <dbReference type="EMBL" id="BCO09082.1"/>
    </source>
</evidence>
<dbReference type="Gene3D" id="3.90.1640.30">
    <property type="match status" value="1"/>
</dbReference>
<evidence type="ECO:0000259" key="7">
    <source>
        <dbReference type="Pfam" id="PF02272"/>
    </source>
</evidence>
<dbReference type="Gene3D" id="3.10.310.30">
    <property type="match status" value="1"/>
</dbReference>